<dbReference type="EMBL" id="KV417341">
    <property type="protein sequence ID" value="KZO90453.1"/>
    <property type="molecule type" value="Genomic_DNA"/>
</dbReference>
<evidence type="ECO:0000256" key="3">
    <source>
        <dbReference type="ARBA" id="ARBA00023277"/>
    </source>
</evidence>
<sequence length="370" mass="42537">MRITKRRLLLLLLSLPLTALLLFLLWYARDQRAPPSSHLRRPLPSAEDLSSLRSNSSARYVLFNQLRGAGFNNQLQESLLLSHIAARAGRAYVYRDVFFSSPVTSPPAVHEKVFDALCAGQEIREVDTWGPHEGRISALVQALEGEEQCARVTNRVMDWRFLESDAALALYEPLLPHMRTFAWSPGVQAAYTRAVSSLNIRSGRYMALHLRRGDFYYHCPEIAREKSAYNLWSRLPFLPDAMPQRELEEGTVLAHCWPDYVQILGRILQTKEAYERRTGVRLESVYVLHDAKWDAPWVWILLGRAPFKLRFVDAAWLPLTWEEKDLGIALDMEIARRAEVFVGNAFSSLTSNVVLLRLADGREWESIRFW</sequence>
<dbReference type="Proteomes" id="UP000076738">
    <property type="component" value="Unassembled WGS sequence"/>
</dbReference>
<dbReference type="GO" id="GO:0016740">
    <property type="term" value="F:transferase activity"/>
    <property type="evidence" value="ECO:0007669"/>
    <property type="project" value="UniProtKB-KW"/>
</dbReference>
<dbReference type="InterPro" id="IPR019378">
    <property type="entry name" value="GDP-Fuc_O-FucTrfase"/>
</dbReference>
<keyword evidence="1" id="KW-0808">Transferase</keyword>
<dbReference type="CDD" id="cd11296">
    <property type="entry name" value="O-FucT_like"/>
    <property type="match status" value="1"/>
</dbReference>
<protein>
    <recommendedName>
        <fullName evidence="6">Glycosyltransferase family 23 protein</fullName>
    </recommendedName>
</protein>
<evidence type="ECO:0000256" key="2">
    <source>
        <dbReference type="ARBA" id="ARBA00023253"/>
    </source>
</evidence>
<keyword evidence="2" id="KW-0294">Fucose metabolism</keyword>
<reference evidence="4 5" key="1">
    <citation type="journal article" date="2016" name="Mol. Biol. Evol.">
        <title>Comparative Genomics of Early-Diverging Mushroom-Forming Fungi Provides Insights into the Origins of Lignocellulose Decay Capabilities.</title>
        <authorList>
            <person name="Nagy L.G."/>
            <person name="Riley R."/>
            <person name="Tritt A."/>
            <person name="Adam C."/>
            <person name="Daum C."/>
            <person name="Floudas D."/>
            <person name="Sun H."/>
            <person name="Yadav J.S."/>
            <person name="Pangilinan J."/>
            <person name="Larsson K.H."/>
            <person name="Matsuura K."/>
            <person name="Barry K."/>
            <person name="Labutti K."/>
            <person name="Kuo R."/>
            <person name="Ohm R.A."/>
            <person name="Bhattacharya S.S."/>
            <person name="Shirouzu T."/>
            <person name="Yoshinaga Y."/>
            <person name="Martin F.M."/>
            <person name="Grigoriev I.V."/>
            <person name="Hibbett D.S."/>
        </authorList>
    </citation>
    <scope>NUCLEOTIDE SEQUENCE [LARGE SCALE GENOMIC DNA]</scope>
    <source>
        <strain evidence="4 5">TUFC12733</strain>
    </source>
</reference>
<dbReference type="GO" id="GO:0006004">
    <property type="term" value="P:fucose metabolic process"/>
    <property type="evidence" value="ECO:0007669"/>
    <property type="project" value="UniProtKB-KW"/>
</dbReference>
<evidence type="ECO:0000256" key="1">
    <source>
        <dbReference type="ARBA" id="ARBA00022679"/>
    </source>
</evidence>
<name>A0A167GDW7_CALVF</name>
<dbReference type="Pfam" id="PF10250">
    <property type="entry name" value="O-FucT"/>
    <property type="match status" value="1"/>
</dbReference>
<dbReference type="STRING" id="1330018.A0A167GDW7"/>
<accession>A0A167GDW7</accession>
<dbReference type="Gene3D" id="3.40.50.11350">
    <property type="match status" value="1"/>
</dbReference>
<evidence type="ECO:0008006" key="6">
    <source>
        <dbReference type="Google" id="ProtNLM"/>
    </source>
</evidence>
<proteinExistence type="predicted"/>
<dbReference type="AlphaFoldDB" id="A0A167GDW7"/>
<keyword evidence="3" id="KW-0119">Carbohydrate metabolism</keyword>
<evidence type="ECO:0000313" key="4">
    <source>
        <dbReference type="EMBL" id="KZO90453.1"/>
    </source>
</evidence>
<dbReference type="OrthoDB" id="2559662at2759"/>
<gene>
    <name evidence="4" type="ORF">CALVIDRAFT_542639</name>
</gene>
<organism evidence="4 5">
    <name type="scientific">Calocera viscosa (strain TUFC12733)</name>
    <dbReference type="NCBI Taxonomy" id="1330018"/>
    <lineage>
        <taxon>Eukaryota</taxon>
        <taxon>Fungi</taxon>
        <taxon>Dikarya</taxon>
        <taxon>Basidiomycota</taxon>
        <taxon>Agaricomycotina</taxon>
        <taxon>Dacrymycetes</taxon>
        <taxon>Dacrymycetales</taxon>
        <taxon>Dacrymycetaceae</taxon>
        <taxon>Calocera</taxon>
    </lineage>
</organism>
<evidence type="ECO:0000313" key="5">
    <source>
        <dbReference type="Proteomes" id="UP000076738"/>
    </source>
</evidence>
<keyword evidence="5" id="KW-1185">Reference proteome</keyword>